<dbReference type="Pfam" id="PF12867">
    <property type="entry name" value="DinB_2"/>
    <property type="match status" value="1"/>
</dbReference>
<accession>A0ABN6RH63</accession>
<dbReference type="EMBL" id="AP026560">
    <property type="protein sequence ID" value="BDP42105.1"/>
    <property type="molecule type" value="Genomic_DNA"/>
</dbReference>
<dbReference type="Proteomes" id="UP001064971">
    <property type="component" value="Chromosome"/>
</dbReference>
<feature type="domain" description="DinB-like" evidence="1">
    <location>
        <begin position="34"/>
        <end position="146"/>
    </location>
</feature>
<dbReference type="SUPFAM" id="SSF109854">
    <property type="entry name" value="DinB/YfiT-like putative metalloenzymes"/>
    <property type="match status" value="1"/>
</dbReference>
<proteinExistence type="predicted"/>
<dbReference type="InterPro" id="IPR034660">
    <property type="entry name" value="DinB/YfiT-like"/>
</dbReference>
<keyword evidence="3" id="KW-1185">Reference proteome</keyword>
<evidence type="ECO:0000259" key="1">
    <source>
        <dbReference type="Pfam" id="PF12867"/>
    </source>
</evidence>
<dbReference type="RefSeq" id="WP_264774815.1">
    <property type="nucleotide sequence ID" value="NZ_AP026560.1"/>
</dbReference>
<organism evidence="2 3">
    <name type="scientific">Deinococcus aetherius</name>
    <dbReference type="NCBI Taxonomy" id="200252"/>
    <lineage>
        <taxon>Bacteria</taxon>
        <taxon>Thermotogati</taxon>
        <taxon>Deinococcota</taxon>
        <taxon>Deinococci</taxon>
        <taxon>Deinococcales</taxon>
        <taxon>Deinococcaceae</taxon>
        <taxon>Deinococcus</taxon>
    </lineage>
</organism>
<evidence type="ECO:0000313" key="3">
    <source>
        <dbReference type="Proteomes" id="UP001064971"/>
    </source>
</evidence>
<protein>
    <recommendedName>
        <fullName evidence="1">DinB-like domain-containing protein</fullName>
    </recommendedName>
</protein>
<name>A0ABN6RH63_9DEIO</name>
<evidence type="ECO:0000313" key="2">
    <source>
        <dbReference type="EMBL" id="BDP42105.1"/>
    </source>
</evidence>
<sequence>MTGEAHDGMLFGPPPQALERLLDEGSAFVPPGRALDGLSAELACRRVEGAPHTVAEIVAHLHFWQSYTRALARGERPALPGHATEGWPVAGTDDWDALRRAFLEGLAEIKRVAREEDLSRPVRGRETLGYELTLHALHNAVHLGQVILLRRMLGAWPPPGGGDTW</sequence>
<gene>
    <name evidence="2" type="ORF">DAETH_20740</name>
</gene>
<reference evidence="2" key="1">
    <citation type="submission" date="2022-07" db="EMBL/GenBank/DDBJ databases">
        <title>Complete Genome Sequence of the Radioresistant Bacterium Deinococcus aetherius ST0316, Isolated from the Air Dust collected in Lower Stratosphere above Japan.</title>
        <authorList>
            <person name="Satoh K."/>
            <person name="Hagiwara K."/>
            <person name="Katsumata K."/>
            <person name="Kubo A."/>
            <person name="Yokobori S."/>
            <person name="Yamagishi A."/>
            <person name="Oono Y."/>
            <person name="Narumi I."/>
        </authorList>
    </citation>
    <scope>NUCLEOTIDE SEQUENCE</scope>
    <source>
        <strain evidence="2">ST0316</strain>
    </source>
</reference>
<dbReference type="InterPro" id="IPR024775">
    <property type="entry name" value="DinB-like"/>
</dbReference>
<dbReference type="Gene3D" id="1.20.120.450">
    <property type="entry name" value="dinb family like domain"/>
    <property type="match status" value="1"/>
</dbReference>